<evidence type="ECO:0000313" key="3">
    <source>
        <dbReference type="Ensembl" id="ENSSANP00000048801.1"/>
    </source>
</evidence>
<dbReference type="InterPro" id="IPR023796">
    <property type="entry name" value="Serpin_dom"/>
</dbReference>
<dbReference type="PANTHER" id="PTHR11461:SF20">
    <property type="entry name" value="ALPHA-2-ANTIPLASMIN"/>
    <property type="match status" value="1"/>
</dbReference>
<dbReference type="AlphaFoldDB" id="A0A671NV53"/>
<sequence>MKHCLIVLITLCFFRFGLLVRNYEILLFFSPNLAHPHSQRAVGGAVAKLGLALLEKLQPGSEQPNIIISPLSVSLALAELALGAKNKTEDKLLEVLKAKELPNFHETLSCLQEQLTAKAVKMASRLYLIPGKELISFCDFVDRALNLYKSEPAHLTSIEEVNRWVEESTKGHITNFMSSLPPNVILMLINAIHFKGEWQSRFDSKFTVKDIFYTDKKTSVKVDMMMGSKYPLSMFVDRKDGTQVARFPFQGNMSLLVVMPVPAHGNLSNAAAKLNISDMYEHFQSEKSMHVKLPKFKLQYKQDLRQALTSMGLGLLFTGPDLSRIAPGPLEVSGVQHASSMELSEEGAEASAATSVTLVRTVPTFAVNMPFIFALVDDASYMPLFLGMVTNPNPGATTEQMVKGTLTIFCYMHEFQDMRTSFDI</sequence>
<dbReference type="SUPFAM" id="SSF56574">
    <property type="entry name" value="Serpins"/>
    <property type="match status" value="1"/>
</dbReference>
<dbReference type="InterPro" id="IPR042178">
    <property type="entry name" value="Serpin_sf_1"/>
</dbReference>
<dbReference type="InterPro" id="IPR036186">
    <property type="entry name" value="Serpin_sf"/>
</dbReference>
<dbReference type="Gene3D" id="2.30.39.10">
    <property type="entry name" value="Alpha-1-antitrypsin, domain 1"/>
    <property type="match status" value="1"/>
</dbReference>
<proteinExistence type="inferred from homology"/>
<dbReference type="InterPro" id="IPR000215">
    <property type="entry name" value="Serpin_fam"/>
</dbReference>
<dbReference type="Ensembl" id="ENSSANT00000051877.1">
    <property type="protein sequence ID" value="ENSSANP00000048801.1"/>
    <property type="gene ID" value="ENSSANG00000024490.1"/>
</dbReference>
<evidence type="ECO:0000313" key="4">
    <source>
        <dbReference type="Proteomes" id="UP000472260"/>
    </source>
</evidence>
<keyword evidence="4" id="KW-1185">Reference proteome</keyword>
<dbReference type="GO" id="GO:0004867">
    <property type="term" value="F:serine-type endopeptidase inhibitor activity"/>
    <property type="evidence" value="ECO:0007669"/>
    <property type="project" value="InterPro"/>
</dbReference>
<name>A0A671NV53_9TELE</name>
<accession>A0A671NV53</accession>
<reference evidence="3" key="2">
    <citation type="submission" date="2025-09" db="UniProtKB">
        <authorList>
            <consortium name="Ensembl"/>
        </authorList>
    </citation>
    <scope>IDENTIFICATION</scope>
</reference>
<dbReference type="Pfam" id="PF00079">
    <property type="entry name" value="Serpin"/>
    <property type="match status" value="1"/>
</dbReference>
<gene>
    <name evidence="3" type="primary">serpinf2a</name>
</gene>
<dbReference type="Proteomes" id="UP000472260">
    <property type="component" value="Unassembled WGS sequence"/>
</dbReference>
<evidence type="ECO:0000256" key="1">
    <source>
        <dbReference type="RuleBase" id="RU000411"/>
    </source>
</evidence>
<reference evidence="3" key="1">
    <citation type="submission" date="2025-08" db="UniProtKB">
        <authorList>
            <consortium name="Ensembl"/>
        </authorList>
    </citation>
    <scope>IDENTIFICATION</scope>
</reference>
<dbReference type="Gene3D" id="3.30.497.10">
    <property type="entry name" value="Antithrombin, subunit I, domain 2"/>
    <property type="match status" value="1"/>
</dbReference>
<dbReference type="GO" id="GO:0005615">
    <property type="term" value="C:extracellular space"/>
    <property type="evidence" value="ECO:0007669"/>
    <property type="project" value="InterPro"/>
</dbReference>
<organism evidence="3 4">
    <name type="scientific">Sinocyclocheilus anshuiensis</name>
    <dbReference type="NCBI Taxonomy" id="1608454"/>
    <lineage>
        <taxon>Eukaryota</taxon>
        <taxon>Metazoa</taxon>
        <taxon>Chordata</taxon>
        <taxon>Craniata</taxon>
        <taxon>Vertebrata</taxon>
        <taxon>Euteleostomi</taxon>
        <taxon>Actinopterygii</taxon>
        <taxon>Neopterygii</taxon>
        <taxon>Teleostei</taxon>
        <taxon>Ostariophysi</taxon>
        <taxon>Cypriniformes</taxon>
        <taxon>Cyprinidae</taxon>
        <taxon>Cyprininae</taxon>
        <taxon>Sinocyclocheilus</taxon>
    </lineage>
</organism>
<feature type="domain" description="Serpin" evidence="2">
    <location>
        <begin position="51"/>
        <end position="392"/>
    </location>
</feature>
<dbReference type="InterPro" id="IPR042185">
    <property type="entry name" value="Serpin_sf_2"/>
</dbReference>
<protein>
    <submittedName>
        <fullName evidence="3">Alpha-2-antiplasmin-like</fullName>
    </submittedName>
</protein>
<evidence type="ECO:0000259" key="2">
    <source>
        <dbReference type="SMART" id="SM00093"/>
    </source>
</evidence>
<dbReference type="SMART" id="SM00093">
    <property type="entry name" value="SERPIN"/>
    <property type="match status" value="1"/>
</dbReference>
<comment type="similarity">
    <text evidence="1">Belongs to the serpin family.</text>
</comment>
<dbReference type="PANTHER" id="PTHR11461">
    <property type="entry name" value="SERINE PROTEASE INHIBITOR, SERPIN"/>
    <property type="match status" value="1"/>
</dbReference>